<proteinExistence type="predicted"/>
<protein>
    <submittedName>
        <fullName evidence="1">Uncharacterized protein</fullName>
    </submittedName>
</protein>
<organism evidence="1 2">
    <name type="scientific">Nezara viridula</name>
    <name type="common">Southern green stink bug</name>
    <name type="synonym">Cimex viridulus</name>
    <dbReference type="NCBI Taxonomy" id="85310"/>
    <lineage>
        <taxon>Eukaryota</taxon>
        <taxon>Metazoa</taxon>
        <taxon>Ecdysozoa</taxon>
        <taxon>Arthropoda</taxon>
        <taxon>Hexapoda</taxon>
        <taxon>Insecta</taxon>
        <taxon>Pterygota</taxon>
        <taxon>Neoptera</taxon>
        <taxon>Paraneoptera</taxon>
        <taxon>Hemiptera</taxon>
        <taxon>Heteroptera</taxon>
        <taxon>Panheteroptera</taxon>
        <taxon>Pentatomomorpha</taxon>
        <taxon>Pentatomoidea</taxon>
        <taxon>Pentatomidae</taxon>
        <taxon>Pentatominae</taxon>
        <taxon>Nezara</taxon>
    </lineage>
</organism>
<dbReference type="EMBL" id="OV725077">
    <property type="protein sequence ID" value="CAH1390952.1"/>
    <property type="molecule type" value="Genomic_DNA"/>
</dbReference>
<evidence type="ECO:0000313" key="1">
    <source>
        <dbReference type="EMBL" id="CAH1390952.1"/>
    </source>
</evidence>
<reference evidence="1" key="1">
    <citation type="submission" date="2022-01" db="EMBL/GenBank/DDBJ databases">
        <authorList>
            <person name="King R."/>
        </authorList>
    </citation>
    <scope>NUCLEOTIDE SEQUENCE</scope>
</reference>
<gene>
    <name evidence="1" type="ORF">NEZAVI_LOCUS2058</name>
</gene>
<accession>A0A9P0E227</accession>
<keyword evidence="2" id="KW-1185">Reference proteome</keyword>
<dbReference type="AlphaFoldDB" id="A0A9P0E227"/>
<evidence type="ECO:0000313" key="2">
    <source>
        <dbReference type="Proteomes" id="UP001152798"/>
    </source>
</evidence>
<name>A0A9P0E227_NEZVI</name>
<dbReference type="Proteomes" id="UP001152798">
    <property type="component" value="Chromosome 1"/>
</dbReference>
<sequence length="74" mass="8841">MEIICNKKTARSFHGIRVYIRSSKSLLSTKGDIHTFRFELVGLIKTYFYLMSYRLNLSRKTNNLYLFIINIFLK</sequence>